<dbReference type="Proteomes" id="UP000199048">
    <property type="component" value="Unassembled WGS sequence"/>
</dbReference>
<organism evidence="2 3">
    <name type="scientific">Methylobacterium pseudosasicola</name>
    <dbReference type="NCBI Taxonomy" id="582667"/>
    <lineage>
        <taxon>Bacteria</taxon>
        <taxon>Pseudomonadati</taxon>
        <taxon>Pseudomonadota</taxon>
        <taxon>Alphaproteobacteria</taxon>
        <taxon>Hyphomicrobiales</taxon>
        <taxon>Methylobacteriaceae</taxon>
        <taxon>Methylobacterium</taxon>
    </lineage>
</organism>
<dbReference type="OrthoDB" id="8006006at2"/>
<gene>
    <name evidence="2" type="ORF">SAMN05192568_102176</name>
</gene>
<reference evidence="3" key="1">
    <citation type="submission" date="2016-10" db="EMBL/GenBank/DDBJ databases">
        <authorList>
            <person name="Varghese N."/>
            <person name="Submissions S."/>
        </authorList>
    </citation>
    <scope>NUCLEOTIDE SEQUENCE [LARGE SCALE GENOMIC DNA]</scope>
    <source>
        <strain evidence="3">BL36</strain>
    </source>
</reference>
<evidence type="ECO:0000313" key="2">
    <source>
        <dbReference type="EMBL" id="SFM16678.1"/>
    </source>
</evidence>
<dbReference type="RefSeq" id="WP_092043257.1">
    <property type="nucleotide sequence ID" value="NZ_FOTK01000021.1"/>
</dbReference>
<dbReference type="AlphaFoldDB" id="A0A1I4NME3"/>
<feature type="compositionally biased region" description="Pro residues" evidence="1">
    <location>
        <begin position="82"/>
        <end position="91"/>
    </location>
</feature>
<feature type="compositionally biased region" description="Basic residues" evidence="1">
    <location>
        <begin position="93"/>
        <end position="115"/>
    </location>
</feature>
<sequence>MGARVDPDRTRVSIRTARAAVLALVTLIAAPATAWAWGAPGCTNLPEYNRALGALQGMTSACDMSVERARQVIAEHDGVPVAQPPVAPPPRVQARRHAGRAHHHRASRHRRAAER</sequence>
<evidence type="ECO:0000313" key="3">
    <source>
        <dbReference type="Proteomes" id="UP000199048"/>
    </source>
</evidence>
<name>A0A1I4NME3_9HYPH</name>
<evidence type="ECO:0000256" key="1">
    <source>
        <dbReference type="SAM" id="MobiDB-lite"/>
    </source>
</evidence>
<keyword evidence="3" id="KW-1185">Reference proteome</keyword>
<dbReference type="STRING" id="582667.SAMN05192568_102176"/>
<protein>
    <submittedName>
        <fullName evidence="2">Uncharacterized protein</fullName>
    </submittedName>
</protein>
<accession>A0A1I4NME3</accession>
<proteinExistence type="predicted"/>
<dbReference type="EMBL" id="FOTK01000021">
    <property type="protein sequence ID" value="SFM16678.1"/>
    <property type="molecule type" value="Genomic_DNA"/>
</dbReference>
<feature type="region of interest" description="Disordered" evidence="1">
    <location>
        <begin position="76"/>
        <end position="115"/>
    </location>
</feature>